<protein>
    <submittedName>
        <fullName evidence="2">Uncharacterized protein</fullName>
    </submittedName>
</protein>
<sequence>MTTEKEGRGPVGEMPAEPEGGLAGARQTNPHLHSSPARRRPFADMRVARLALEAVHANRTLAMIFGRFVWIGHQSEIIWVTFTMYGTIYDQFEVTIGSRYAMQLADEATVGNVKGPWGNDAVVLKIIRVQFGQPFSRPRPRSCCPTGHA</sequence>
<dbReference type="EMBL" id="JAPCWZ010000004">
    <property type="protein sequence ID" value="KAK8869190.1"/>
    <property type="molecule type" value="Genomic_DNA"/>
</dbReference>
<accession>A0ABR2IX51</accession>
<gene>
    <name evidence="2" type="ORF">PGQ11_007768</name>
</gene>
<reference evidence="2 3" key="1">
    <citation type="journal article" date="2024" name="IMA Fungus">
        <title>Apiospora arundinis, a panoply of carbohydrate-active enzymes and secondary metabolites.</title>
        <authorList>
            <person name="Sorensen T."/>
            <person name="Petersen C."/>
            <person name="Muurmann A.T."/>
            <person name="Christiansen J.V."/>
            <person name="Brundto M.L."/>
            <person name="Overgaard C.K."/>
            <person name="Boysen A.T."/>
            <person name="Wollenberg R.D."/>
            <person name="Larsen T.O."/>
            <person name="Sorensen J.L."/>
            <person name="Nielsen K.L."/>
            <person name="Sondergaard T.E."/>
        </authorList>
    </citation>
    <scope>NUCLEOTIDE SEQUENCE [LARGE SCALE GENOMIC DNA]</scope>
    <source>
        <strain evidence="2 3">AAU 773</strain>
    </source>
</reference>
<evidence type="ECO:0000313" key="2">
    <source>
        <dbReference type="EMBL" id="KAK8869190.1"/>
    </source>
</evidence>
<evidence type="ECO:0000313" key="3">
    <source>
        <dbReference type="Proteomes" id="UP001390339"/>
    </source>
</evidence>
<organism evidence="2 3">
    <name type="scientific">Apiospora arundinis</name>
    <dbReference type="NCBI Taxonomy" id="335852"/>
    <lineage>
        <taxon>Eukaryota</taxon>
        <taxon>Fungi</taxon>
        <taxon>Dikarya</taxon>
        <taxon>Ascomycota</taxon>
        <taxon>Pezizomycotina</taxon>
        <taxon>Sordariomycetes</taxon>
        <taxon>Xylariomycetidae</taxon>
        <taxon>Amphisphaeriales</taxon>
        <taxon>Apiosporaceae</taxon>
        <taxon>Apiospora</taxon>
    </lineage>
</organism>
<dbReference type="Proteomes" id="UP001390339">
    <property type="component" value="Unassembled WGS sequence"/>
</dbReference>
<comment type="caution">
    <text evidence="2">The sequence shown here is derived from an EMBL/GenBank/DDBJ whole genome shotgun (WGS) entry which is preliminary data.</text>
</comment>
<name>A0ABR2IX51_9PEZI</name>
<feature type="region of interest" description="Disordered" evidence="1">
    <location>
        <begin position="1"/>
        <end position="37"/>
    </location>
</feature>
<evidence type="ECO:0000256" key="1">
    <source>
        <dbReference type="SAM" id="MobiDB-lite"/>
    </source>
</evidence>
<keyword evidence="3" id="KW-1185">Reference proteome</keyword>
<proteinExistence type="predicted"/>